<dbReference type="Gene3D" id="3.20.20.100">
    <property type="entry name" value="NADP-dependent oxidoreductase domain"/>
    <property type="match status" value="1"/>
</dbReference>
<dbReference type="InterPro" id="IPR036812">
    <property type="entry name" value="NAD(P)_OxRdtase_dom_sf"/>
</dbReference>
<dbReference type="EMBL" id="JAACJN010000300">
    <property type="protein sequence ID" value="KAF5349903.1"/>
    <property type="molecule type" value="Genomic_DNA"/>
</dbReference>
<dbReference type="Proteomes" id="UP000518752">
    <property type="component" value="Unassembled WGS sequence"/>
</dbReference>
<dbReference type="OrthoDB" id="1720422at2759"/>
<name>A0A8H5FV56_9AGAR</name>
<dbReference type="InterPro" id="IPR050523">
    <property type="entry name" value="AKR_Detox_Biosynth"/>
</dbReference>
<dbReference type="PANTHER" id="PTHR43364:SF9">
    <property type="entry name" value="OXIDOREDUCTASE"/>
    <property type="match status" value="1"/>
</dbReference>
<dbReference type="PANTHER" id="PTHR43364">
    <property type="entry name" value="NADH-SPECIFIC METHYLGLYOXAL REDUCTASE-RELATED"/>
    <property type="match status" value="1"/>
</dbReference>
<organism evidence="3 4">
    <name type="scientific">Collybiopsis confluens</name>
    <dbReference type="NCBI Taxonomy" id="2823264"/>
    <lineage>
        <taxon>Eukaryota</taxon>
        <taxon>Fungi</taxon>
        <taxon>Dikarya</taxon>
        <taxon>Basidiomycota</taxon>
        <taxon>Agaricomycotina</taxon>
        <taxon>Agaricomycetes</taxon>
        <taxon>Agaricomycetidae</taxon>
        <taxon>Agaricales</taxon>
        <taxon>Marasmiineae</taxon>
        <taxon>Omphalotaceae</taxon>
        <taxon>Collybiopsis</taxon>
    </lineage>
</organism>
<keyword evidence="4" id="KW-1185">Reference proteome</keyword>
<reference evidence="3 4" key="1">
    <citation type="journal article" date="2020" name="ISME J.">
        <title>Uncovering the hidden diversity of litter-decomposition mechanisms in mushroom-forming fungi.</title>
        <authorList>
            <person name="Floudas D."/>
            <person name="Bentzer J."/>
            <person name="Ahren D."/>
            <person name="Johansson T."/>
            <person name="Persson P."/>
            <person name="Tunlid A."/>
        </authorList>
    </citation>
    <scope>NUCLEOTIDE SEQUENCE [LARGE SCALE GENOMIC DNA]</scope>
    <source>
        <strain evidence="3 4">CBS 406.79</strain>
    </source>
</reference>
<keyword evidence="1" id="KW-0521">NADP</keyword>
<evidence type="ECO:0000256" key="1">
    <source>
        <dbReference type="ARBA" id="ARBA00022857"/>
    </source>
</evidence>
<sequence length="279" mass="31274">MSNIVKYKRLGTSGLKISVPILGAMGMGSPKWLPWVVEENEALLVLKAAWDRGINTIDTANTYSNGESERYQIPRNQILIFTKCYGIVARSLEEHVFLDPAQRNKSEYINQFGLSRAAIFNAVDASLQRLNTPYVDMLQIHRFDPETPAEETMKALHDLVQSGKVAERNGWTKFISMQNEYSLLYQEEEREMNAYCNFNGIGLIPPASSNATLREESSAALGFGRALSETDKKVIGRVEEIATKKGCTMAQVALNWVQMKVSSPIVGITSITRLEEYCH</sequence>
<dbReference type="Pfam" id="PF00248">
    <property type="entry name" value="Aldo_ket_red"/>
    <property type="match status" value="1"/>
</dbReference>
<accession>A0A8H5FV56</accession>
<proteinExistence type="predicted"/>
<evidence type="ECO:0000313" key="4">
    <source>
        <dbReference type="Proteomes" id="UP000518752"/>
    </source>
</evidence>
<dbReference type="InterPro" id="IPR023210">
    <property type="entry name" value="NADP_OxRdtase_dom"/>
</dbReference>
<gene>
    <name evidence="3" type="ORF">D9757_013623</name>
</gene>
<evidence type="ECO:0000313" key="3">
    <source>
        <dbReference type="EMBL" id="KAF5349903.1"/>
    </source>
</evidence>
<protein>
    <recommendedName>
        <fullName evidence="2">NADP-dependent oxidoreductase domain-containing protein</fullName>
    </recommendedName>
</protein>
<dbReference type="AlphaFoldDB" id="A0A8H5FV56"/>
<feature type="domain" description="NADP-dependent oxidoreductase" evidence="2">
    <location>
        <begin position="22"/>
        <end position="276"/>
    </location>
</feature>
<comment type="caution">
    <text evidence="3">The sequence shown here is derived from an EMBL/GenBank/DDBJ whole genome shotgun (WGS) entry which is preliminary data.</text>
</comment>
<evidence type="ECO:0000259" key="2">
    <source>
        <dbReference type="Pfam" id="PF00248"/>
    </source>
</evidence>
<dbReference type="SUPFAM" id="SSF51430">
    <property type="entry name" value="NAD(P)-linked oxidoreductase"/>
    <property type="match status" value="1"/>
</dbReference>